<comment type="caution">
    <text evidence="17">The sequence shown here is derived from an EMBL/GenBank/DDBJ whole genome shotgun (WGS) entry which is preliminary data.</text>
</comment>
<proteinExistence type="inferred from homology"/>
<dbReference type="PANTHER" id="PTHR43394:SF27">
    <property type="entry name" value="ATP-DEPENDENT TRANSLOCASE ABCB1-LIKE"/>
    <property type="match status" value="1"/>
</dbReference>
<gene>
    <name evidence="17" type="ORF">DdX_10857</name>
</gene>
<feature type="transmembrane region" description="Helical" evidence="14">
    <location>
        <begin position="913"/>
        <end position="936"/>
    </location>
</feature>
<dbReference type="PANTHER" id="PTHR43394">
    <property type="entry name" value="ATP-DEPENDENT PERMEASE MDL1, MITOCHONDRIAL"/>
    <property type="match status" value="1"/>
</dbReference>
<evidence type="ECO:0000256" key="12">
    <source>
        <dbReference type="ARBA" id="ARBA00023180"/>
    </source>
</evidence>
<dbReference type="EC" id="7.6.2.2" evidence="3"/>
<dbReference type="GO" id="GO:0090374">
    <property type="term" value="P:oligopeptide export from mitochondrion"/>
    <property type="evidence" value="ECO:0007669"/>
    <property type="project" value="TreeGrafter"/>
</dbReference>
<keyword evidence="8" id="KW-0067">ATP-binding</keyword>
<dbReference type="CDD" id="cd18577">
    <property type="entry name" value="ABC_6TM_Pgp_ABCB1_D1_like"/>
    <property type="match status" value="1"/>
</dbReference>
<evidence type="ECO:0000259" key="16">
    <source>
        <dbReference type="PROSITE" id="PS50929"/>
    </source>
</evidence>
<evidence type="ECO:0000256" key="5">
    <source>
        <dbReference type="ARBA" id="ARBA00022692"/>
    </source>
</evidence>
<feature type="domain" description="ABC transporter" evidence="15">
    <location>
        <begin position="376"/>
        <end position="612"/>
    </location>
</feature>
<organism evidence="17 18">
    <name type="scientific">Ditylenchus destructor</name>
    <dbReference type="NCBI Taxonomy" id="166010"/>
    <lineage>
        <taxon>Eukaryota</taxon>
        <taxon>Metazoa</taxon>
        <taxon>Ecdysozoa</taxon>
        <taxon>Nematoda</taxon>
        <taxon>Chromadorea</taxon>
        <taxon>Rhabditida</taxon>
        <taxon>Tylenchina</taxon>
        <taxon>Tylenchomorpha</taxon>
        <taxon>Sphaerularioidea</taxon>
        <taxon>Anguinidae</taxon>
        <taxon>Anguininae</taxon>
        <taxon>Ditylenchus</taxon>
    </lineage>
</organism>
<dbReference type="InterPro" id="IPR036640">
    <property type="entry name" value="ABC1_TM_sf"/>
</dbReference>
<dbReference type="SUPFAM" id="SSF90123">
    <property type="entry name" value="ABC transporter transmembrane region"/>
    <property type="match status" value="2"/>
</dbReference>
<evidence type="ECO:0000256" key="11">
    <source>
        <dbReference type="ARBA" id="ARBA00023136"/>
    </source>
</evidence>
<evidence type="ECO:0000256" key="13">
    <source>
        <dbReference type="ARBA" id="ARBA00034018"/>
    </source>
</evidence>
<keyword evidence="9" id="KW-1278">Translocase</keyword>
<keyword evidence="6" id="KW-0677">Repeat</keyword>
<sequence length="1246" mass="136024">MNKRKAFPMTISLAKMAKRKENGNTAGTASFLSMLRYADSNDWCLLCAGLAASVFVGLVPPLTSLIYRNINDVLMRGQAQYSNGTLDIEKFSTKITVHVWQYFLLGTNSFIFANIMMASFSALCERQVHKIRMKLFEAILNQDIEWFESNGFGSLTEIMSSGIEKIKQGASDKVAIALQAMSTMVATVVIALTMSWKMTLVMLITAPFIVLSFFGSFRAMSASMRTQAGAYSSAGAVAEEVIGGIRTVASFNAQFLEIERYEKLLRIGQKMGIKKAMVISLFQGLNLMTVFVSAGIMFWYGTILVLDGQISPGTVLAVFMATLLGSVRVGLAFPQINVIIAAKLAAGEIFKIIDQKPVLNSSDPSRMKPDTVNGRLKFSNVHFSYPSRPSVKVLNGVSFTVEAGQKVALVGPSGCGKSTIISLLMRYYKFNQGSLTLDGICISDLNTEWIRNTVGIVSQESVLFATTVAENIRMGKEDATIEEMIDACKVANAHEFILKLPEGYNTFVGKGGIQLSGGQKQRLAIARAIIRHPKILLLDEATSALDTVSDSLVQKALDVTSSGRTMITVAHRLSTIRNSNKIIVLDKGKVVECGTHDELMDHTDGMYRNLVMAQEIASEPKSNDHLELDAGMARESFRTRRSSTSIKHTKDSDKAMEKFEEKSTRSASIMDILSFSRPELSIITAGCLLAIIRGASWPLFSIILGRIFTAFSVTIGQTGDVATGQAITSSIAFAVLGLICGSATFSSGALMGMAGEKMTMRLRLAVFKNILRQDGSYFDAGNNSTGKLTSRLATDASNVQAAIDQRLADVLQSIVSLIAGCAVAFFYGWNVAIIGIAAALVMGIFQTMISKHLKRRTMQDMILAEEATQIAAESIGYVRTIQSMNLQKSLYNAFCASCQVPHRLSITRGLWQSLFYAISTSTTAFNYGVINLFGLFMIRGGYTTPYAVFQVIEALTVASITVMLTAAYFPEFLRAKVSAELMFRMMRKEPKIDSLSDKGLVAPIRGNVDVSDVHFAYQNGQRQLVLNGIKMSASLGKTVALVGPSGCGKSTVIHLLERFYDALGGNIRIDGIDIRKYNIRHIRNAMAMVEQEPTVFNLSIGQNIAYGLKSSQSQVEAAAKLANIHAFVESLPQKYDTMIGPRGVQLSGGQKQRIAIARAVIRNPQILLLDEATSALDTESEKVVQEALDRVSSGRTCIVIAHRLSTIQSADVIIVMKDGRVAETGNHQELLHRKGLYYRLVQKQSK</sequence>
<feature type="domain" description="ABC transporter" evidence="15">
    <location>
        <begin position="1008"/>
        <end position="1243"/>
    </location>
</feature>
<dbReference type="PROSITE" id="PS00211">
    <property type="entry name" value="ABC_TRANSPORTER_1"/>
    <property type="match status" value="2"/>
</dbReference>
<evidence type="ECO:0000256" key="2">
    <source>
        <dbReference type="ARBA" id="ARBA00007577"/>
    </source>
</evidence>
<dbReference type="Pfam" id="PF00005">
    <property type="entry name" value="ABC_tran"/>
    <property type="match status" value="2"/>
</dbReference>
<keyword evidence="10 14" id="KW-1133">Transmembrane helix</keyword>
<keyword evidence="7" id="KW-0547">Nucleotide-binding</keyword>
<feature type="transmembrane region" description="Helical" evidence="14">
    <location>
        <begin position="832"/>
        <end position="849"/>
    </location>
</feature>
<dbReference type="GO" id="GO:0016887">
    <property type="term" value="F:ATP hydrolysis activity"/>
    <property type="evidence" value="ECO:0007669"/>
    <property type="project" value="InterPro"/>
</dbReference>
<dbReference type="Gene3D" id="3.40.50.300">
    <property type="entry name" value="P-loop containing nucleotide triphosphate hydrolases"/>
    <property type="match status" value="2"/>
</dbReference>
<evidence type="ECO:0000259" key="15">
    <source>
        <dbReference type="PROSITE" id="PS50893"/>
    </source>
</evidence>
<feature type="transmembrane region" description="Helical" evidence="14">
    <location>
        <begin position="680"/>
        <end position="711"/>
    </location>
</feature>
<feature type="domain" description="ABC transmembrane type-1" evidence="16">
    <location>
        <begin position="48"/>
        <end position="341"/>
    </location>
</feature>
<evidence type="ECO:0000256" key="9">
    <source>
        <dbReference type="ARBA" id="ARBA00022967"/>
    </source>
</evidence>
<name>A0AAD4MZY2_9BILA</name>
<feature type="transmembrane region" description="Helical" evidence="14">
    <location>
        <begin position="731"/>
        <end position="754"/>
    </location>
</feature>
<dbReference type="InterPro" id="IPR039421">
    <property type="entry name" value="Type_1_exporter"/>
</dbReference>
<evidence type="ECO:0000256" key="3">
    <source>
        <dbReference type="ARBA" id="ARBA00012191"/>
    </source>
</evidence>
<protein>
    <recommendedName>
        <fullName evidence="3">ABC-type xenobiotic transporter</fullName>
        <ecNumber evidence="3">7.6.2.2</ecNumber>
    </recommendedName>
</protein>
<keyword evidence="5 14" id="KW-0812">Transmembrane</keyword>
<reference evidence="17" key="1">
    <citation type="submission" date="2022-01" db="EMBL/GenBank/DDBJ databases">
        <title>Genome Sequence Resource for Two Populations of Ditylenchus destructor, the Migratory Endoparasitic Phytonematode.</title>
        <authorList>
            <person name="Zhang H."/>
            <person name="Lin R."/>
            <person name="Xie B."/>
        </authorList>
    </citation>
    <scope>NUCLEOTIDE SEQUENCE</scope>
    <source>
        <strain evidence="17">BazhouSP</strain>
    </source>
</reference>
<accession>A0AAD4MZY2</accession>
<dbReference type="AlphaFoldDB" id="A0AAD4MZY2"/>
<dbReference type="EMBL" id="JAKKPZ010000027">
    <property type="protein sequence ID" value="KAI1710182.1"/>
    <property type="molecule type" value="Genomic_DNA"/>
</dbReference>
<dbReference type="InterPro" id="IPR003593">
    <property type="entry name" value="AAA+_ATPase"/>
</dbReference>
<evidence type="ECO:0000256" key="4">
    <source>
        <dbReference type="ARBA" id="ARBA00022448"/>
    </source>
</evidence>
<dbReference type="GO" id="GO:0015421">
    <property type="term" value="F:ABC-type oligopeptide transporter activity"/>
    <property type="evidence" value="ECO:0007669"/>
    <property type="project" value="TreeGrafter"/>
</dbReference>
<dbReference type="FunFam" id="3.40.50.300:FF:000916">
    <property type="entry name" value="ABC transporter B family member 9"/>
    <property type="match status" value="1"/>
</dbReference>
<dbReference type="Pfam" id="PF00664">
    <property type="entry name" value="ABC_membrane"/>
    <property type="match status" value="2"/>
</dbReference>
<evidence type="ECO:0000256" key="6">
    <source>
        <dbReference type="ARBA" id="ARBA00022737"/>
    </source>
</evidence>
<feature type="transmembrane region" description="Helical" evidence="14">
    <location>
        <begin position="200"/>
        <end position="217"/>
    </location>
</feature>
<evidence type="ECO:0000256" key="7">
    <source>
        <dbReference type="ARBA" id="ARBA00022741"/>
    </source>
</evidence>
<evidence type="ECO:0000256" key="1">
    <source>
        <dbReference type="ARBA" id="ARBA00004141"/>
    </source>
</evidence>
<feature type="transmembrane region" description="Helical" evidence="14">
    <location>
        <begin position="313"/>
        <end position="333"/>
    </location>
</feature>
<dbReference type="Proteomes" id="UP001201812">
    <property type="component" value="Unassembled WGS sequence"/>
</dbReference>
<feature type="transmembrane region" description="Helical" evidence="14">
    <location>
        <begin position="276"/>
        <end position="301"/>
    </location>
</feature>
<evidence type="ECO:0000313" key="18">
    <source>
        <dbReference type="Proteomes" id="UP001201812"/>
    </source>
</evidence>
<keyword evidence="12" id="KW-0325">Glycoprotein</keyword>
<dbReference type="GO" id="GO:0005743">
    <property type="term" value="C:mitochondrial inner membrane"/>
    <property type="evidence" value="ECO:0007669"/>
    <property type="project" value="TreeGrafter"/>
</dbReference>
<dbReference type="PROSITE" id="PS50929">
    <property type="entry name" value="ABC_TM1F"/>
    <property type="match status" value="2"/>
</dbReference>
<keyword evidence="18" id="KW-1185">Reference proteome</keyword>
<keyword evidence="11 14" id="KW-0472">Membrane</keyword>
<dbReference type="InterPro" id="IPR003439">
    <property type="entry name" value="ABC_transporter-like_ATP-bd"/>
</dbReference>
<dbReference type="InterPro" id="IPR027417">
    <property type="entry name" value="P-loop_NTPase"/>
</dbReference>
<comment type="subcellular location">
    <subcellularLocation>
        <location evidence="1">Membrane</location>
        <topology evidence="1">Multi-pass membrane protein</topology>
    </subcellularLocation>
</comment>
<evidence type="ECO:0000256" key="14">
    <source>
        <dbReference type="SAM" id="Phobius"/>
    </source>
</evidence>
<keyword evidence="4" id="KW-0813">Transport</keyword>
<comment type="similarity">
    <text evidence="2">Belongs to the ABC transporter superfamily. ABCB family. Multidrug resistance exporter (TC 3.A.1.201) subfamily.</text>
</comment>
<dbReference type="SMART" id="SM00382">
    <property type="entry name" value="AAA"/>
    <property type="match status" value="2"/>
</dbReference>
<evidence type="ECO:0000313" key="17">
    <source>
        <dbReference type="EMBL" id="KAI1710182.1"/>
    </source>
</evidence>
<dbReference type="CDD" id="cd18578">
    <property type="entry name" value="ABC_6TM_Pgp_ABCB1_D2_like"/>
    <property type="match status" value="1"/>
</dbReference>
<feature type="transmembrane region" description="Helical" evidence="14">
    <location>
        <begin position="174"/>
        <end position="194"/>
    </location>
</feature>
<feature type="transmembrane region" description="Helical" evidence="14">
    <location>
        <begin position="43"/>
        <end position="67"/>
    </location>
</feature>
<dbReference type="FunFam" id="3.40.50.300:FF:000479">
    <property type="entry name" value="Multidrug resistance protein 1A"/>
    <property type="match status" value="1"/>
</dbReference>
<dbReference type="InterPro" id="IPR011527">
    <property type="entry name" value="ABC1_TM_dom"/>
</dbReference>
<feature type="transmembrane region" description="Helical" evidence="14">
    <location>
        <begin position="99"/>
        <end position="124"/>
    </location>
</feature>
<dbReference type="SUPFAM" id="SSF52540">
    <property type="entry name" value="P-loop containing nucleoside triphosphate hydrolases"/>
    <property type="match status" value="2"/>
</dbReference>
<feature type="transmembrane region" description="Helical" evidence="14">
    <location>
        <begin position="948"/>
        <end position="969"/>
    </location>
</feature>
<evidence type="ECO:0000256" key="8">
    <source>
        <dbReference type="ARBA" id="ARBA00022840"/>
    </source>
</evidence>
<dbReference type="InterPro" id="IPR017871">
    <property type="entry name" value="ABC_transporter-like_CS"/>
</dbReference>
<dbReference type="Gene3D" id="1.20.1560.10">
    <property type="entry name" value="ABC transporter type 1, transmembrane domain"/>
    <property type="match status" value="1"/>
</dbReference>
<dbReference type="CDD" id="cd03249">
    <property type="entry name" value="ABC_MTABC3_MDL1_MDL2"/>
    <property type="match status" value="2"/>
</dbReference>
<comment type="catalytic activity">
    <reaction evidence="13">
        <text>ATP + H2O + xenobioticSide 1 = ADP + phosphate + xenobioticSide 2.</text>
        <dbReference type="EC" id="7.6.2.2"/>
    </reaction>
</comment>
<dbReference type="PROSITE" id="PS50893">
    <property type="entry name" value="ABC_TRANSPORTER_2"/>
    <property type="match status" value="2"/>
</dbReference>
<evidence type="ECO:0000256" key="10">
    <source>
        <dbReference type="ARBA" id="ARBA00022989"/>
    </source>
</evidence>
<dbReference type="GO" id="GO:0005524">
    <property type="term" value="F:ATP binding"/>
    <property type="evidence" value="ECO:0007669"/>
    <property type="project" value="UniProtKB-KW"/>
</dbReference>
<dbReference type="GO" id="GO:0008559">
    <property type="term" value="F:ABC-type xenobiotic transporter activity"/>
    <property type="evidence" value="ECO:0007669"/>
    <property type="project" value="UniProtKB-EC"/>
</dbReference>
<feature type="domain" description="ABC transmembrane type-1" evidence="16">
    <location>
        <begin position="685"/>
        <end position="974"/>
    </location>
</feature>